<protein>
    <submittedName>
        <fullName evidence="7">Glycosyltransferase family 1 protein</fullName>
    </submittedName>
</protein>
<dbReference type="PANTHER" id="PTHR48050:SF13">
    <property type="entry name" value="STEROL 3-BETA-GLUCOSYLTRANSFERASE UGT80A2"/>
    <property type="match status" value="1"/>
</dbReference>
<keyword evidence="8" id="KW-1185">Reference proteome</keyword>
<keyword evidence="3" id="KW-0443">Lipid metabolism</keyword>
<dbReference type="InterPro" id="IPR004276">
    <property type="entry name" value="GlycoTrans_28_N"/>
</dbReference>
<comment type="caution">
    <text evidence="7">The sequence shown here is derived from an EMBL/GenBank/DDBJ whole genome shotgun (WGS) entry which is preliminary data.</text>
</comment>
<feature type="domain" description="Erythromycin biosynthesis protein CIII-like C-terminal" evidence="6">
    <location>
        <begin position="428"/>
        <end position="536"/>
    </location>
</feature>
<dbReference type="CDD" id="cd03784">
    <property type="entry name" value="GT1_Gtf-like"/>
    <property type="match status" value="1"/>
</dbReference>
<sequence length="914" mass="101589">MAHDHAEDQAEDGHQDTMRMEMPDDMDTPPNLSRKRTKFLEDGLNTGVKIQQDGRLDIKIRQHRPKLAKLLDHFHRERKASEPKIPEPPVEPLFQKREPFPLQMNIVIHVVGSRGDVQPFVALGKELQKHGHRVRLATHLAFKEFVRDSGLEFFSIGGDPEEMMAFMVRNPGLLPDFQTIRSGNIQRHRNSVKAMVCGCWRSCYEPGDGTGPNYLFDDVHNFVDDKRSPRPFIADAIIANPPSFAHVNCAEKMGIPLNIMFTMPWSATQSFPHPLANIQRYRTKRSVANFVSYAIVEMIIWEGLGDIFNKFRKRELGLDPLDATQAPSLTHRLHIPYTYLWSPSLLPKPDDWPDHIDICGFSFLPASSDYKPPEDLEKFLKAGPPPIYIGFGSIVVDDPTRLTKIVFDAIKQAGQRAVVNKGWGNLGGDLVDVPDDILMIGNVPHDWLFQHVSCVVHHGGAGTTAAGLSFGRPTVVVSFFGDQLFWGSIVGRSGAGPRPVPYKELTTDKLADAIKRALEEDVKVRANELGEQMRSESGVENAVHSFHRHLNLEKLQCAICPTKPAVWKVRHSKTILSAVAAAALVEAGLLKPHCLTLYRPEEYDSNRDPRGPLTAGTEVLVGAIARFITGVGVLPLEIPQMFTTTRAMAGCQSERQEQAQQPEHQADAQQRERPTDGEESENDESSAQEQESIASETEGELQDLRLARQETKRARNPLSKTGETLSDSVVAINRFAKRLLNGIILLPMDFTLSLSKGFHNAPKLYHDRMVKATRKVVGLRSGFKVAGEEFFSGFYQGVTGLVTQPYNEAKRSGSAGLFKGVGKGIGGVILKPAAGLWGLAGYPLNGLHINLRRSLSKSKTKHITASRMAQGMEEMNALSKEERAQIMRNWHVLQEGVENGRHEGSLDAGRTQSI</sequence>
<evidence type="ECO:0000256" key="1">
    <source>
        <dbReference type="ARBA" id="ARBA00004184"/>
    </source>
</evidence>
<feature type="compositionally biased region" description="Basic and acidic residues" evidence="4">
    <location>
        <begin position="1"/>
        <end position="22"/>
    </location>
</feature>
<keyword evidence="2 7" id="KW-0808">Transferase</keyword>
<dbReference type="FunFam" id="3.40.50.2000:FF:000100">
    <property type="entry name" value="Glycosyltransferase family 1 protein"/>
    <property type="match status" value="1"/>
</dbReference>
<dbReference type="AlphaFoldDB" id="A0A3A2ZUR1"/>
<dbReference type="Gene3D" id="3.40.50.2000">
    <property type="entry name" value="Glycogen Phosphorylase B"/>
    <property type="match status" value="2"/>
</dbReference>
<reference evidence="8" key="1">
    <citation type="submission" date="2017-02" db="EMBL/GenBank/DDBJ databases">
        <authorList>
            <person name="Tafer H."/>
            <person name="Lopandic K."/>
        </authorList>
    </citation>
    <scope>NUCLEOTIDE SEQUENCE [LARGE SCALE GENOMIC DNA]</scope>
    <source>
        <strain evidence="8">CBS 366.77</strain>
    </source>
</reference>
<evidence type="ECO:0000313" key="7">
    <source>
        <dbReference type="EMBL" id="RJE26909.1"/>
    </source>
</evidence>
<feature type="region of interest" description="Disordered" evidence="4">
    <location>
        <begin position="650"/>
        <end position="701"/>
    </location>
</feature>
<evidence type="ECO:0000256" key="4">
    <source>
        <dbReference type="SAM" id="MobiDB-lite"/>
    </source>
</evidence>
<feature type="region of interest" description="Disordered" evidence="4">
    <location>
        <begin position="1"/>
        <end position="34"/>
    </location>
</feature>
<dbReference type="GO" id="GO:0012505">
    <property type="term" value="C:endomembrane system"/>
    <property type="evidence" value="ECO:0007669"/>
    <property type="project" value="UniProtKB-SubCell"/>
</dbReference>
<dbReference type="SUPFAM" id="SSF53756">
    <property type="entry name" value="UDP-Glycosyltransferase/glycogen phosphorylase"/>
    <property type="match status" value="1"/>
</dbReference>
<organism evidence="7 8">
    <name type="scientific">Aspergillus sclerotialis</name>
    <dbReference type="NCBI Taxonomy" id="2070753"/>
    <lineage>
        <taxon>Eukaryota</taxon>
        <taxon>Fungi</taxon>
        <taxon>Dikarya</taxon>
        <taxon>Ascomycota</taxon>
        <taxon>Pezizomycotina</taxon>
        <taxon>Eurotiomycetes</taxon>
        <taxon>Eurotiomycetidae</taxon>
        <taxon>Eurotiales</taxon>
        <taxon>Aspergillaceae</taxon>
        <taxon>Aspergillus</taxon>
        <taxon>Aspergillus subgen. Polypaecilum</taxon>
    </lineage>
</organism>
<evidence type="ECO:0000313" key="8">
    <source>
        <dbReference type="Proteomes" id="UP000266188"/>
    </source>
</evidence>
<feature type="compositionally biased region" description="Acidic residues" evidence="4">
    <location>
        <begin position="677"/>
        <end position="686"/>
    </location>
</feature>
<proteinExistence type="predicted"/>
<evidence type="ECO:0000259" key="5">
    <source>
        <dbReference type="Pfam" id="PF03033"/>
    </source>
</evidence>
<accession>A0A3A2ZUR1</accession>
<dbReference type="GO" id="GO:0016906">
    <property type="term" value="F:sterol 3-beta-glucosyltransferase activity"/>
    <property type="evidence" value="ECO:0007669"/>
    <property type="project" value="UniProtKB-ARBA"/>
</dbReference>
<dbReference type="Pfam" id="PF06722">
    <property type="entry name" value="EryCIII-like_C"/>
    <property type="match status" value="1"/>
</dbReference>
<dbReference type="GO" id="GO:0006629">
    <property type="term" value="P:lipid metabolic process"/>
    <property type="evidence" value="ECO:0007669"/>
    <property type="project" value="UniProtKB-KW"/>
</dbReference>
<dbReference type="Pfam" id="PF03033">
    <property type="entry name" value="Glyco_transf_28"/>
    <property type="match status" value="1"/>
</dbReference>
<dbReference type="InterPro" id="IPR002213">
    <property type="entry name" value="UDP_glucos_trans"/>
</dbReference>
<dbReference type="Proteomes" id="UP000266188">
    <property type="component" value="Unassembled WGS sequence"/>
</dbReference>
<dbReference type="GO" id="GO:0005975">
    <property type="term" value="P:carbohydrate metabolic process"/>
    <property type="evidence" value="ECO:0007669"/>
    <property type="project" value="InterPro"/>
</dbReference>
<gene>
    <name evidence="7" type="ORF">PHISCL_00716</name>
</gene>
<dbReference type="OrthoDB" id="5835829at2759"/>
<name>A0A3A2ZUR1_9EURO</name>
<feature type="compositionally biased region" description="Basic and acidic residues" evidence="4">
    <location>
        <begin position="664"/>
        <end position="676"/>
    </location>
</feature>
<comment type="subcellular location">
    <subcellularLocation>
        <location evidence="1">Endomembrane system</location>
        <topology evidence="1">Peripheral membrane protein</topology>
    </subcellularLocation>
</comment>
<evidence type="ECO:0000256" key="3">
    <source>
        <dbReference type="ARBA" id="ARBA00023098"/>
    </source>
</evidence>
<dbReference type="STRING" id="2070753.A0A3A2ZUR1"/>
<dbReference type="InterPro" id="IPR050426">
    <property type="entry name" value="Glycosyltransferase_28"/>
</dbReference>
<dbReference type="PANTHER" id="PTHR48050">
    <property type="entry name" value="STEROL 3-BETA-GLUCOSYLTRANSFERASE"/>
    <property type="match status" value="1"/>
</dbReference>
<evidence type="ECO:0000256" key="2">
    <source>
        <dbReference type="ARBA" id="ARBA00022679"/>
    </source>
</evidence>
<dbReference type="InterPro" id="IPR010610">
    <property type="entry name" value="EryCIII-like_C"/>
</dbReference>
<feature type="compositionally biased region" description="Low complexity" evidence="4">
    <location>
        <begin position="687"/>
        <end position="696"/>
    </location>
</feature>
<dbReference type="FunFam" id="3.40.50.2000:FF:000009">
    <property type="entry name" value="Sterol 3-beta-glucosyltransferase UGT80A2"/>
    <property type="match status" value="1"/>
</dbReference>
<evidence type="ECO:0000259" key="6">
    <source>
        <dbReference type="Pfam" id="PF06722"/>
    </source>
</evidence>
<feature type="domain" description="Glycosyltransferase family 28 N-terminal" evidence="5">
    <location>
        <begin position="106"/>
        <end position="171"/>
    </location>
</feature>
<dbReference type="EMBL" id="MVGC01000012">
    <property type="protein sequence ID" value="RJE26909.1"/>
    <property type="molecule type" value="Genomic_DNA"/>
</dbReference>